<dbReference type="InterPro" id="IPR017441">
    <property type="entry name" value="Protein_kinase_ATP_BS"/>
</dbReference>
<keyword evidence="5" id="KW-0808">Transferase</keyword>
<gene>
    <name evidence="5" type="ORF">J6595_09230</name>
</gene>
<dbReference type="GO" id="GO:0004674">
    <property type="term" value="F:protein serine/threonine kinase activity"/>
    <property type="evidence" value="ECO:0007669"/>
    <property type="project" value="UniProtKB-KW"/>
</dbReference>
<dbReference type="PROSITE" id="PS00107">
    <property type="entry name" value="PROTEIN_KINASE_ATP"/>
    <property type="match status" value="1"/>
</dbReference>
<organism evidence="5 6">
    <name type="scientific">Jiella mangrovi</name>
    <dbReference type="NCBI Taxonomy" id="2821407"/>
    <lineage>
        <taxon>Bacteria</taxon>
        <taxon>Pseudomonadati</taxon>
        <taxon>Pseudomonadota</taxon>
        <taxon>Alphaproteobacteria</taxon>
        <taxon>Hyphomicrobiales</taxon>
        <taxon>Aurantimonadaceae</taxon>
        <taxon>Jiella</taxon>
    </lineage>
</organism>
<reference evidence="5 6" key="1">
    <citation type="submission" date="2021-04" db="EMBL/GenBank/DDBJ databases">
        <title>Whole genome sequence of Jiella sp. KSK16Y-1.</title>
        <authorList>
            <person name="Tuo L."/>
        </authorList>
    </citation>
    <scope>NUCLEOTIDE SEQUENCE [LARGE SCALE GENOMIC DNA]</scope>
    <source>
        <strain evidence="5 6">KSK16Y-1</strain>
    </source>
</reference>
<name>A0ABS4BG75_9HYPH</name>
<evidence type="ECO:0000259" key="4">
    <source>
        <dbReference type="PROSITE" id="PS50011"/>
    </source>
</evidence>
<evidence type="ECO:0000256" key="1">
    <source>
        <dbReference type="ARBA" id="ARBA00022741"/>
    </source>
</evidence>
<proteinExistence type="predicted"/>
<keyword evidence="5" id="KW-0418">Kinase</keyword>
<dbReference type="Pfam" id="PF00069">
    <property type="entry name" value="Pkinase"/>
    <property type="match status" value="1"/>
</dbReference>
<dbReference type="PROSITE" id="PS00108">
    <property type="entry name" value="PROTEIN_KINASE_ST"/>
    <property type="match status" value="1"/>
</dbReference>
<keyword evidence="2 3" id="KW-0067">ATP-binding</keyword>
<dbReference type="InterPro" id="IPR000719">
    <property type="entry name" value="Prot_kinase_dom"/>
</dbReference>
<evidence type="ECO:0000313" key="6">
    <source>
        <dbReference type="Proteomes" id="UP000678276"/>
    </source>
</evidence>
<evidence type="ECO:0000256" key="3">
    <source>
        <dbReference type="PROSITE-ProRule" id="PRU10141"/>
    </source>
</evidence>
<dbReference type="SMART" id="SM00220">
    <property type="entry name" value="S_TKc"/>
    <property type="match status" value="1"/>
</dbReference>
<keyword evidence="1 3" id="KW-0547">Nucleotide-binding</keyword>
<dbReference type="PANTHER" id="PTHR24361">
    <property type="entry name" value="MITOGEN-ACTIVATED KINASE KINASE KINASE"/>
    <property type="match status" value="1"/>
</dbReference>
<keyword evidence="6" id="KW-1185">Reference proteome</keyword>
<dbReference type="RefSeq" id="WP_209594192.1">
    <property type="nucleotide sequence ID" value="NZ_JAGJCF010000005.1"/>
</dbReference>
<comment type="caution">
    <text evidence="5">The sequence shown here is derived from an EMBL/GenBank/DDBJ whole genome shotgun (WGS) entry which is preliminary data.</text>
</comment>
<evidence type="ECO:0000313" key="5">
    <source>
        <dbReference type="EMBL" id="MBP0615761.1"/>
    </source>
</evidence>
<dbReference type="InterPro" id="IPR011009">
    <property type="entry name" value="Kinase-like_dom_sf"/>
</dbReference>
<feature type="domain" description="Protein kinase" evidence="4">
    <location>
        <begin position="8"/>
        <end position="273"/>
    </location>
</feature>
<dbReference type="PROSITE" id="PS50011">
    <property type="entry name" value="PROTEIN_KINASE_DOM"/>
    <property type="match status" value="1"/>
</dbReference>
<dbReference type="Proteomes" id="UP000678276">
    <property type="component" value="Unassembled WGS sequence"/>
</dbReference>
<dbReference type="InterPro" id="IPR053235">
    <property type="entry name" value="Ser_Thr_kinase"/>
</dbReference>
<dbReference type="EMBL" id="JAGJCF010000005">
    <property type="protein sequence ID" value="MBP0615761.1"/>
    <property type="molecule type" value="Genomic_DNA"/>
</dbReference>
<protein>
    <submittedName>
        <fullName evidence="5">Serine/threonine protein kinase</fullName>
    </submittedName>
</protein>
<dbReference type="SUPFAM" id="SSF56112">
    <property type="entry name" value="Protein kinase-like (PK-like)"/>
    <property type="match status" value="1"/>
</dbReference>
<evidence type="ECO:0000256" key="2">
    <source>
        <dbReference type="ARBA" id="ARBA00022840"/>
    </source>
</evidence>
<dbReference type="Gene3D" id="1.10.510.10">
    <property type="entry name" value="Transferase(Phosphotransferase) domain 1"/>
    <property type="match status" value="1"/>
</dbReference>
<keyword evidence="5" id="KW-0723">Serine/threonine-protein kinase</keyword>
<feature type="binding site" evidence="3">
    <location>
        <position position="36"/>
    </location>
    <ligand>
        <name>ATP</name>
        <dbReference type="ChEBI" id="CHEBI:30616"/>
    </ligand>
</feature>
<accession>A0ABS4BG75</accession>
<dbReference type="InterPro" id="IPR008271">
    <property type="entry name" value="Ser/Thr_kinase_AS"/>
</dbReference>
<dbReference type="CDD" id="cd14014">
    <property type="entry name" value="STKc_PknB_like"/>
    <property type="match status" value="1"/>
</dbReference>
<sequence length="351" mass="39899">MSNQVSRIQIGNKIGEGHFGEVFLAEDEVHGDVAVKRLSRMEIDPETGQRETDEKWEKRREGLVKEAQFLAKATHPNIAQVHYAVRGDDGESVQFVMALCRAGSLSGPYKRGPMQTKAVRKIATEVSFGLQALHQRGMIHRDIKPANILLDDRGCARISDFGLVTDEIVEGYARRGGYLDHLAIEAWYDPLTSVKTDIWAFGMTLYRLLHGHTWYSRMARPATEIPSGGFATKLKWLPHIPDRWRRFIRQTMNDDTERRYGSCESVIRGLALLPVSNWDCDVAEKSVTWKRSTKGRIHHVLWSQDAPRSHSWRAWSEPMGTGRKMSIGGSQGNLAPSKCVRELEDFFARQR</sequence>